<accession>A0A9R1D6W9</accession>
<keyword evidence="1" id="KW-0472">Membrane</keyword>
<keyword evidence="1" id="KW-1133">Transmembrane helix</keyword>
<comment type="caution">
    <text evidence="2">The sequence shown here is derived from an EMBL/GenBank/DDBJ whole genome shotgun (WGS) entry which is preliminary data.</text>
</comment>
<feature type="transmembrane region" description="Helical" evidence="1">
    <location>
        <begin position="240"/>
        <end position="260"/>
    </location>
</feature>
<dbReference type="AlphaFoldDB" id="A0A9R1D6W9"/>
<feature type="transmembrane region" description="Helical" evidence="1">
    <location>
        <begin position="159"/>
        <end position="178"/>
    </location>
</feature>
<feature type="transmembrane region" description="Helical" evidence="1">
    <location>
        <begin position="130"/>
        <end position="152"/>
    </location>
</feature>
<feature type="transmembrane region" description="Helical" evidence="1">
    <location>
        <begin position="89"/>
        <end position="110"/>
    </location>
</feature>
<keyword evidence="3" id="KW-1185">Reference proteome</keyword>
<evidence type="ECO:0000256" key="1">
    <source>
        <dbReference type="SAM" id="Phobius"/>
    </source>
</evidence>
<dbReference type="Proteomes" id="UP001139494">
    <property type="component" value="Unassembled WGS sequence"/>
</dbReference>
<feature type="transmembrane region" description="Helical" evidence="1">
    <location>
        <begin position="184"/>
        <end position="205"/>
    </location>
</feature>
<feature type="transmembrane region" description="Helical" evidence="1">
    <location>
        <begin position="267"/>
        <end position="287"/>
    </location>
</feature>
<name>A0A9R1D6W9_9EURY</name>
<proteinExistence type="predicted"/>
<dbReference type="RefSeq" id="WP_256028457.1">
    <property type="nucleotide sequence ID" value="NZ_JAHLKM010000002.1"/>
</dbReference>
<reference evidence="2" key="1">
    <citation type="journal article" date="2023" name="Front. Microbiol.">
        <title>Genomic-based phylogenetic and metabolic analyses of the genus Natronomonas, and description of Natronomonas aquatica sp. nov.</title>
        <authorList>
            <person name="Garcia-Roldan A."/>
            <person name="Duran-Viseras A."/>
            <person name="de la Haba R.R."/>
            <person name="Corral P."/>
            <person name="Sanchez-Porro C."/>
            <person name="Ventosa A."/>
        </authorList>
    </citation>
    <scope>NUCLEOTIDE SEQUENCE</scope>
    <source>
        <strain evidence="2">F2-12</strain>
    </source>
</reference>
<feature type="transmembrane region" description="Helical" evidence="1">
    <location>
        <begin position="212"/>
        <end position="234"/>
    </location>
</feature>
<organism evidence="2 3">
    <name type="scientific">Natronomonas aquatica</name>
    <dbReference type="NCBI Taxonomy" id="2841590"/>
    <lineage>
        <taxon>Archaea</taxon>
        <taxon>Methanobacteriati</taxon>
        <taxon>Methanobacteriota</taxon>
        <taxon>Stenosarchaea group</taxon>
        <taxon>Halobacteria</taxon>
        <taxon>Halobacteriales</taxon>
        <taxon>Natronomonadaceae</taxon>
        <taxon>Natronomonas</taxon>
    </lineage>
</organism>
<dbReference type="EMBL" id="JAHLKM010000002">
    <property type="protein sequence ID" value="MCQ4332530.1"/>
    <property type="molecule type" value="Genomic_DNA"/>
</dbReference>
<sequence>MEAGKSVIAEITSSDDEYVLAEEIPYFSDTDATLWVQQTADTDSTMGWYPKYPLKNLPLLFHCNLFEEATLETAPRVSKEEPPVLWRKLHSVVATTAGLGILLVILYLIVTLLRGSVMSQWGAAAGQSPVFILLFFIGLGLTFVGWVVFEYLIWLSGAILGGAMGITVGGALSLRLGLSGGQGLLLSWLMMGGGASLVGGLFVLLHRFAIMLGAFFAVASPLAFLLTGGAIASGEVALTSVWLILPVLVAIGFGIVAAILTWVVYKLAIILVTSFFGAAYLVYLPLLAQTGEIGFSFQFVIVFLAGAGVQAFFGFAGD</sequence>
<gene>
    <name evidence="2" type="ORF">KM295_03310</name>
</gene>
<feature type="transmembrane region" description="Helical" evidence="1">
    <location>
        <begin position="293"/>
        <end position="316"/>
    </location>
</feature>
<evidence type="ECO:0000313" key="3">
    <source>
        <dbReference type="Proteomes" id="UP001139494"/>
    </source>
</evidence>
<protein>
    <submittedName>
        <fullName evidence="2">TMEM198/TM7SF3 family protein</fullName>
    </submittedName>
</protein>
<evidence type="ECO:0000313" key="2">
    <source>
        <dbReference type="EMBL" id="MCQ4332530.1"/>
    </source>
</evidence>
<keyword evidence="1" id="KW-0812">Transmembrane</keyword>